<evidence type="ECO:0000313" key="2">
    <source>
        <dbReference type="EMBL" id="MEI5613879.1"/>
    </source>
</evidence>
<accession>A0ABU8GLN9</accession>
<dbReference type="Proteomes" id="UP001365781">
    <property type="component" value="Unassembled WGS sequence"/>
</dbReference>
<gene>
    <name evidence="2" type="ORF">WB403_32515</name>
</gene>
<dbReference type="RefSeq" id="WP_336540432.1">
    <property type="nucleotide sequence ID" value="NZ_JBBAYL010000017.1"/>
</dbReference>
<dbReference type="EMBL" id="JBBAYM010000025">
    <property type="protein sequence ID" value="MEI5613879.1"/>
    <property type="molecule type" value="Genomic_DNA"/>
</dbReference>
<keyword evidence="3" id="KW-1185">Reference proteome</keyword>
<comment type="caution">
    <text evidence="2">The sequence shown here is derived from an EMBL/GenBank/DDBJ whole genome shotgun (WGS) entry which is preliminary data.</text>
</comment>
<name>A0ABU8GLN9_9ACTN</name>
<feature type="coiled-coil region" evidence="1">
    <location>
        <begin position="105"/>
        <end position="153"/>
    </location>
</feature>
<evidence type="ECO:0000256" key="1">
    <source>
        <dbReference type="SAM" id="Coils"/>
    </source>
</evidence>
<protein>
    <submittedName>
        <fullName evidence="2">Uncharacterized protein</fullName>
    </submittedName>
</protein>
<reference evidence="2 3" key="1">
    <citation type="submission" date="2024-03" db="EMBL/GenBank/DDBJ databases">
        <title>First Report of Pectobacterium brasiliscabiei causing potato scab in china.</title>
        <authorList>
            <person name="Handique U."/>
        </authorList>
    </citation>
    <scope>NUCLEOTIDE SEQUENCE [LARGE SCALE GENOMIC DNA]</scope>
    <source>
        <strain evidence="2 3">ZRIMU1503</strain>
    </source>
</reference>
<evidence type="ECO:0000313" key="3">
    <source>
        <dbReference type="Proteomes" id="UP001365781"/>
    </source>
</evidence>
<keyword evidence="1" id="KW-0175">Coiled coil</keyword>
<proteinExistence type="predicted"/>
<organism evidence="2 3">
    <name type="scientific">Streptomyces brasiliscabiei</name>
    <dbReference type="NCBI Taxonomy" id="2736302"/>
    <lineage>
        <taxon>Bacteria</taxon>
        <taxon>Bacillati</taxon>
        <taxon>Actinomycetota</taxon>
        <taxon>Actinomycetes</taxon>
        <taxon>Kitasatosporales</taxon>
        <taxon>Streptomycetaceae</taxon>
        <taxon>Streptomyces</taxon>
    </lineage>
</organism>
<sequence>MTYPSDTAPDRDQPAAEIAAVIGAAMAASGAGGRSPADTAEILAITDAMVRLLIGVPLRSDGQLTIKSLAAEAGLKRNKLTHKHTGLKDLFYALVRAQRGRPHDVGALHREHEELKARAQRLREERDDLVLQVQRLVRVVQVLELENEQLRQSSQHPVVLPLPRR</sequence>